<dbReference type="InterPro" id="IPR029058">
    <property type="entry name" value="AB_hydrolase_fold"/>
</dbReference>
<dbReference type="SUPFAM" id="SSF53474">
    <property type="entry name" value="alpha/beta-Hydrolases"/>
    <property type="match status" value="1"/>
</dbReference>
<reference evidence="2 3" key="1">
    <citation type="submission" date="2023-08" db="EMBL/GenBank/DDBJ databases">
        <title>Black Yeasts Isolated from many extreme environments.</title>
        <authorList>
            <person name="Coleine C."/>
            <person name="Stajich J.E."/>
            <person name="Selbmann L."/>
        </authorList>
    </citation>
    <scope>NUCLEOTIDE SEQUENCE [LARGE SCALE GENOMIC DNA]</scope>
    <source>
        <strain evidence="2 3">CCFEE 5935</strain>
    </source>
</reference>
<dbReference type="PANTHER" id="PTHR17630:SF44">
    <property type="entry name" value="PROTEIN AIM2"/>
    <property type="match status" value="1"/>
</dbReference>
<name>A0AAV9PJ27_9PEZI</name>
<keyword evidence="3" id="KW-1185">Reference proteome</keyword>
<sequence>MASHPPSKCCIVGVKHEGEAVGTVEKVGGYDAYITYPKDGSSKNAVIIFPDFMGYELINARLIADQLAANGYFTIIPDIWLGDNVPLNWNPSRQFNLGQWMGKHGPDTVMPIAEAAIKAMREDYGVEKLGGVGYCLGAKYVCRFLAEGKGLDVGFIAHPTAVTSEEVRGLGGPLAIAAAETDDLFPAPKRHETEAILKDMDVPYQISLYSDVDHGFAFKADLKDAKVRFATETAFLQAVNLFDHFVKAG</sequence>
<dbReference type="GeneID" id="89925178"/>
<dbReference type="Gene3D" id="3.40.50.1820">
    <property type="entry name" value="alpha/beta hydrolase"/>
    <property type="match status" value="1"/>
</dbReference>
<proteinExistence type="predicted"/>
<evidence type="ECO:0000313" key="2">
    <source>
        <dbReference type="EMBL" id="KAK5172194.1"/>
    </source>
</evidence>
<evidence type="ECO:0000259" key="1">
    <source>
        <dbReference type="Pfam" id="PF01738"/>
    </source>
</evidence>
<gene>
    <name evidence="2" type="ORF">LTR77_003832</name>
</gene>
<protein>
    <recommendedName>
        <fullName evidence="1">Dienelactone hydrolase domain-containing protein</fullName>
    </recommendedName>
</protein>
<dbReference type="Proteomes" id="UP001337655">
    <property type="component" value="Unassembled WGS sequence"/>
</dbReference>
<dbReference type="PANTHER" id="PTHR17630">
    <property type="entry name" value="DIENELACTONE HYDROLASE"/>
    <property type="match status" value="1"/>
</dbReference>
<feature type="domain" description="Dienelactone hydrolase" evidence="1">
    <location>
        <begin position="31"/>
        <end position="245"/>
    </location>
</feature>
<dbReference type="EMBL" id="JAVRRT010000005">
    <property type="protein sequence ID" value="KAK5172194.1"/>
    <property type="molecule type" value="Genomic_DNA"/>
</dbReference>
<dbReference type="Pfam" id="PF01738">
    <property type="entry name" value="DLH"/>
    <property type="match status" value="1"/>
</dbReference>
<dbReference type="InterPro" id="IPR002925">
    <property type="entry name" value="Dienelactn_hydro"/>
</dbReference>
<dbReference type="AlphaFoldDB" id="A0AAV9PJ27"/>
<evidence type="ECO:0000313" key="3">
    <source>
        <dbReference type="Proteomes" id="UP001337655"/>
    </source>
</evidence>
<accession>A0AAV9PJ27</accession>
<organism evidence="2 3">
    <name type="scientific">Saxophila tyrrhenica</name>
    <dbReference type="NCBI Taxonomy" id="1690608"/>
    <lineage>
        <taxon>Eukaryota</taxon>
        <taxon>Fungi</taxon>
        <taxon>Dikarya</taxon>
        <taxon>Ascomycota</taxon>
        <taxon>Pezizomycotina</taxon>
        <taxon>Dothideomycetes</taxon>
        <taxon>Dothideomycetidae</taxon>
        <taxon>Mycosphaerellales</taxon>
        <taxon>Extremaceae</taxon>
        <taxon>Saxophila</taxon>
    </lineage>
</organism>
<dbReference type="GO" id="GO:0016787">
    <property type="term" value="F:hydrolase activity"/>
    <property type="evidence" value="ECO:0007669"/>
    <property type="project" value="InterPro"/>
</dbReference>
<comment type="caution">
    <text evidence="2">The sequence shown here is derived from an EMBL/GenBank/DDBJ whole genome shotgun (WGS) entry which is preliminary data.</text>
</comment>
<dbReference type="RefSeq" id="XP_064661038.1">
    <property type="nucleotide sequence ID" value="XM_064801087.1"/>
</dbReference>